<name>K1UDZ2_9ZZZZ</name>
<gene>
    <name evidence="1" type="ORF">LEA_01486</name>
</gene>
<reference evidence="1" key="1">
    <citation type="journal article" date="2013" name="Environ. Microbiol.">
        <title>Microbiota from the distal guts of lean and obese adolescents exhibit partial functional redundancy besides clear differences in community structure.</title>
        <authorList>
            <person name="Ferrer M."/>
            <person name="Ruiz A."/>
            <person name="Lanza F."/>
            <person name="Haange S.B."/>
            <person name="Oberbach A."/>
            <person name="Till H."/>
            <person name="Bargiela R."/>
            <person name="Campoy C."/>
            <person name="Segura M.T."/>
            <person name="Richter M."/>
            <person name="von Bergen M."/>
            <person name="Seifert J."/>
            <person name="Suarez A."/>
        </authorList>
    </citation>
    <scope>NUCLEOTIDE SEQUENCE</scope>
</reference>
<accession>K1UDZ2</accession>
<dbReference type="EMBL" id="AJWY01001032">
    <property type="protein sequence ID" value="EKC80338.1"/>
    <property type="molecule type" value="Genomic_DNA"/>
</dbReference>
<proteinExistence type="predicted"/>
<organism evidence="1">
    <name type="scientific">human gut metagenome</name>
    <dbReference type="NCBI Taxonomy" id="408170"/>
    <lineage>
        <taxon>unclassified sequences</taxon>
        <taxon>metagenomes</taxon>
        <taxon>organismal metagenomes</taxon>
    </lineage>
</organism>
<comment type="caution">
    <text evidence="1">The sequence shown here is derived from an EMBL/GenBank/DDBJ whole genome shotgun (WGS) entry which is preliminary data.</text>
</comment>
<protein>
    <submittedName>
        <fullName evidence="1">Uncharacterized protein</fullName>
    </submittedName>
</protein>
<dbReference type="AlphaFoldDB" id="K1UDZ2"/>
<sequence length="157" mass="17747">MPKWTEYTSKDTLADNDEVMLYDATARANKRGLMSKFWDYVVDKMATAVISKLKTNNKTIIGAINALNGNIERIEPSNKKTFRIRNERAWIFIFNLGENGNDGMFDIFLYTPSYSDVPTIRKVTNKNSIILSASIDGKNTNIESDSVYNSVIVLYAA</sequence>
<evidence type="ECO:0000313" key="1">
    <source>
        <dbReference type="EMBL" id="EKC80338.1"/>
    </source>
</evidence>